<evidence type="ECO:0000313" key="2">
    <source>
        <dbReference type="Proteomes" id="UP001219934"/>
    </source>
</evidence>
<accession>A0AAD6AEY6</accession>
<reference evidence="1" key="1">
    <citation type="submission" date="2022-11" db="EMBL/GenBank/DDBJ databases">
        <title>Chromosome-level genome of Pogonophryne albipinna.</title>
        <authorList>
            <person name="Jo E."/>
        </authorList>
    </citation>
    <scope>NUCLEOTIDE SEQUENCE</scope>
    <source>
        <strain evidence="1">SGF0006</strain>
        <tissue evidence="1">Muscle</tissue>
    </source>
</reference>
<gene>
    <name evidence="1" type="ORF">JOQ06_014066</name>
</gene>
<dbReference type="AlphaFoldDB" id="A0AAD6AEY6"/>
<evidence type="ECO:0000313" key="1">
    <source>
        <dbReference type="EMBL" id="KAJ4923477.1"/>
    </source>
</evidence>
<protein>
    <submittedName>
        <fullName evidence="1">Uncharacterized protein</fullName>
    </submittedName>
</protein>
<dbReference type="Proteomes" id="UP001219934">
    <property type="component" value="Unassembled WGS sequence"/>
</dbReference>
<organism evidence="1 2">
    <name type="scientific">Pogonophryne albipinna</name>
    <dbReference type="NCBI Taxonomy" id="1090488"/>
    <lineage>
        <taxon>Eukaryota</taxon>
        <taxon>Metazoa</taxon>
        <taxon>Chordata</taxon>
        <taxon>Craniata</taxon>
        <taxon>Vertebrata</taxon>
        <taxon>Euteleostomi</taxon>
        <taxon>Actinopterygii</taxon>
        <taxon>Neopterygii</taxon>
        <taxon>Teleostei</taxon>
        <taxon>Neoteleostei</taxon>
        <taxon>Acanthomorphata</taxon>
        <taxon>Eupercaria</taxon>
        <taxon>Perciformes</taxon>
        <taxon>Notothenioidei</taxon>
        <taxon>Pogonophryne</taxon>
    </lineage>
</organism>
<feature type="non-terminal residue" evidence="1">
    <location>
        <position position="83"/>
    </location>
</feature>
<keyword evidence="2" id="KW-1185">Reference proteome</keyword>
<proteinExistence type="predicted"/>
<sequence length="83" mass="9135">LKVKLLRVSEDSERSCQEQMRDVAVCGSRSVKWVKWRILRLLAGCFGARADLQTDSCVFPSAGARLASCTICGVLEESAEMIV</sequence>
<dbReference type="EMBL" id="JAPTMU010000031">
    <property type="protein sequence ID" value="KAJ4923477.1"/>
    <property type="molecule type" value="Genomic_DNA"/>
</dbReference>
<comment type="caution">
    <text evidence="1">The sequence shown here is derived from an EMBL/GenBank/DDBJ whole genome shotgun (WGS) entry which is preliminary data.</text>
</comment>
<feature type="non-terminal residue" evidence="1">
    <location>
        <position position="1"/>
    </location>
</feature>
<name>A0AAD6AEY6_9TELE</name>